<proteinExistence type="predicted"/>
<accession>A0AAD5QIV0</accession>
<sequence>MLENRSIVTSVGPAVSPRGLFVGCAVYQCKRTTRLALSDSGTVLMSYYSVAFIRCTLNFATMEDAHCESDVNGNSSFESIYVGE</sequence>
<name>A0AAD5QIV0_PARTN</name>
<protein>
    <submittedName>
        <fullName evidence="1">Uncharacterized protein</fullName>
    </submittedName>
</protein>
<evidence type="ECO:0000313" key="1">
    <source>
        <dbReference type="EMBL" id="KAJ1353818.1"/>
    </source>
</evidence>
<reference evidence="1" key="1">
    <citation type="submission" date="2021-06" db="EMBL/GenBank/DDBJ databases">
        <title>Parelaphostrongylus tenuis whole genome reference sequence.</title>
        <authorList>
            <person name="Garwood T.J."/>
            <person name="Larsen P.A."/>
            <person name="Fountain-Jones N.M."/>
            <person name="Garbe J.R."/>
            <person name="Macchietto M.G."/>
            <person name="Kania S.A."/>
            <person name="Gerhold R.W."/>
            <person name="Richards J.E."/>
            <person name="Wolf T.M."/>
        </authorList>
    </citation>
    <scope>NUCLEOTIDE SEQUENCE</scope>
    <source>
        <strain evidence="1">MNPRO001-30</strain>
        <tissue evidence="1">Meninges</tissue>
    </source>
</reference>
<dbReference type="EMBL" id="JAHQIW010001852">
    <property type="protein sequence ID" value="KAJ1353818.1"/>
    <property type="molecule type" value="Genomic_DNA"/>
</dbReference>
<keyword evidence="2" id="KW-1185">Reference proteome</keyword>
<evidence type="ECO:0000313" key="2">
    <source>
        <dbReference type="Proteomes" id="UP001196413"/>
    </source>
</evidence>
<dbReference type="AlphaFoldDB" id="A0AAD5QIV0"/>
<organism evidence="1 2">
    <name type="scientific">Parelaphostrongylus tenuis</name>
    <name type="common">Meningeal worm</name>
    <dbReference type="NCBI Taxonomy" id="148309"/>
    <lineage>
        <taxon>Eukaryota</taxon>
        <taxon>Metazoa</taxon>
        <taxon>Ecdysozoa</taxon>
        <taxon>Nematoda</taxon>
        <taxon>Chromadorea</taxon>
        <taxon>Rhabditida</taxon>
        <taxon>Rhabditina</taxon>
        <taxon>Rhabditomorpha</taxon>
        <taxon>Strongyloidea</taxon>
        <taxon>Metastrongylidae</taxon>
        <taxon>Parelaphostrongylus</taxon>
    </lineage>
</organism>
<dbReference type="Proteomes" id="UP001196413">
    <property type="component" value="Unassembled WGS sequence"/>
</dbReference>
<comment type="caution">
    <text evidence="1">The sequence shown here is derived from an EMBL/GenBank/DDBJ whole genome shotgun (WGS) entry which is preliminary data.</text>
</comment>
<gene>
    <name evidence="1" type="ORF">KIN20_010577</name>
</gene>